<reference evidence="1 2" key="1">
    <citation type="journal article" date="2018" name="Sci. Rep.">
        <title>Comparative analysis of the Pocillopora damicornis genome highlights role of immune system in coral evolution.</title>
        <authorList>
            <person name="Cunning R."/>
            <person name="Bay R.A."/>
            <person name="Gillette P."/>
            <person name="Baker A.C."/>
            <person name="Traylor-Knowles N."/>
        </authorList>
    </citation>
    <scope>NUCLEOTIDE SEQUENCE [LARGE SCALE GENOMIC DNA]</scope>
    <source>
        <strain evidence="1">RSMAS</strain>
        <tissue evidence="1">Whole animal</tissue>
    </source>
</reference>
<dbReference type="EMBL" id="RCHS01003976">
    <property type="protein sequence ID" value="RMX38623.1"/>
    <property type="molecule type" value="Genomic_DNA"/>
</dbReference>
<sequence length="72" mass="8411">MTQELVYFVKRLSVRFKEPQQREGNSDVQLTVAEVPIAVTFNIFATIIETGACPQVRFMKHLSVRFKEPRQR</sequence>
<accession>A0A3M6TB97</accession>
<comment type="caution">
    <text evidence="1">The sequence shown here is derived from an EMBL/GenBank/DDBJ whole genome shotgun (WGS) entry which is preliminary data.</text>
</comment>
<gene>
    <name evidence="1" type="ORF">pdam_00025555</name>
</gene>
<name>A0A3M6TB97_POCDA</name>
<dbReference type="AlphaFoldDB" id="A0A3M6TB97"/>
<proteinExistence type="predicted"/>
<protein>
    <submittedName>
        <fullName evidence="1">Uncharacterized protein</fullName>
    </submittedName>
</protein>
<keyword evidence="2" id="KW-1185">Reference proteome</keyword>
<organism evidence="1 2">
    <name type="scientific">Pocillopora damicornis</name>
    <name type="common">Cauliflower coral</name>
    <name type="synonym">Millepora damicornis</name>
    <dbReference type="NCBI Taxonomy" id="46731"/>
    <lineage>
        <taxon>Eukaryota</taxon>
        <taxon>Metazoa</taxon>
        <taxon>Cnidaria</taxon>
        <taxon>Anthozoa</taxon>
        <taxon>Hexacorallia</taxon>
        <taxon>Scleractinia</taxon>
        <taxon>Astrocoeniina</taxon>
        <taxon>Pocilloporidae</taxon>
        <taxon>Pocillopora</taxon>
    </lineage>
</organism>
<feature type="non-terminal residue" evidence="1">
    <location>
        <position position="72"/>
    </location>
</feature>
<evidence type="ECO:0000313" key="1">
    <source>
        <dbReference type="EMBL" id="RMX38623.1"/>
    </source>
</evidence>
<dbReference type="Proteomes" id="UP000275408">
    <property type="component" value="Unassembled WGS sequence"/>
</dbReference>
<evidence type="ECO:0000313" key="2">
    <source>
        <dbReference type="Proteomes" id="UP000275408"/>
    </source>
</evidence>